<dbReference type="InterPro" id="IPR050816">
    <property type="entry name" value="Flavin-dep_Halogenase_NPB"/>
</dbReference>
<name>J7H197_9ACTN</name>
<reference evidence="4" key="1">
    <citation type="journal article" date="2012" name="J. Am. Chem. Soc.">
        <title>Flavoenzyme-catalyzed atropo-selective n,c-bipyrrole homocoupling in marinopyrrole biosynthesis.</title>
        <authorList>
            <person name="Yamanaka K."/>
            <person name="Ryan K.S."/>
            <person name="Gulder T.A."/>
            <person name="Hughes C.C."/>
            <person name="Moore B.S."/>
        </authorList>
    </citation>
    <scope>NUCLEOTIDE SEQUENCE</scope>
    <source>
        <strain evidence="4">CNQ-418</strain>
    </source>
</reference>
<evidence type="ECO:0000313" key="4">
    <source>
        <dbReference type="EMBL" id="AFP87528.1"/>
    </source>
</evidence>
<dbReference type="Pfam" id="PF01494">
    <property type="entry name" value="FAD_binding_3"/>
    <property type="match status" value="1"/>
</dbReference>
<sequence length="556" mass="63225">MHSIGSSRQDVYDVAILGSGFAGSMLGAILARQGASVMLLDSKSHPKFAIGESTIPNMLVTLRTMALRYDVPELMTVSTFTGCQKAVSANHGQKIHFGFLNHQEGQPQDPRQLTMFNFPKMLLHPAAHMMRQDVDAYLYNVAIKYGCATRTNFHAEDVDFDGSGVTITSATGDHFRARYVVDASGYRSPLAEKFQLREDPPRYKHHSRAIWNHFLGVPKTDDVFRRTKEDSPPVRWYDGTVHHLFDKGWFWVIGFDNHESSRNPLCSVGLTLDPRAYPKRPGVTAEEDFWEHANRFPDIARQFEGMKPVREWVSTDRLQYSSTQTVGDRWALLAHAAAFIDPLFSRGLHNTCEAVNVLAWRILRAVDDDDFSAERFEGVNHRQQSLFDGNDKLVAAAYQSFSNHALWSAVFRIWAWGSNAGTFRALEASRLWRKTGDLGHLLELEECKNPGLHWSDHEGYGDLFNLMVEQCDAYAQGRVTGQQAADTLYSALEESPFVPRHWGWTEPNLRFINPTPKRLAKTMYWAATKAQPDVRRIMLGFLRESTREMVRGRRVL</sequence>
<dbReference type="PANTHER" id="PTHR43747">
    <property type="entry name" value="FAD-BINDING PROTEIN"/>
    <property type="match status" value="1"/>
</dbReference>
<keyword evidence="1" id="KW-0560">Oxidoreductase</keyword>
<dbReference type="Gene3D" id="3.50.50.60">
    <property type="entry name" value="FAD/NAD(P)-binding domain"/>
    <property type="match status" value="1"/>
</dbReference>
<dbReference type="SUPFAM" id="SSF51905">
    <property type="entry name" value="FAD/NAD(P)-binding domain"/>
    <property type="match status" value="1"/>
</dbReference>
<evidence type="ECO:0000256" key="1">
    <source>
        <dbReference type="ARBA" id="ARBA00023002"/>
    </source>
</evidence>
<dbReference type="PANTHER" id="PTHR43747:SF5">
    <property type="entry name" value="FAD-BINDING DOMAIN-CONTAINING PROTEIN"/>
    <property type="match status" value="1"/>
</dbReference>
<organism evidence="4">
    <name type="scientific">Streptomyces sp. CNQ-418</name>
    <dbReference type="NCBI Taxonomy" id="467194"/>
    <lineage>
        <taxon>Bacteria</taxon>
        <taxon>Bacillati</taxon>
        <taxon>Actinomycetota</taxon>
        <taxon>Actinomycetes</taxon>
        <taxon>Kitasatosporales</taxon>
        <taxon>Streptomycetaceae</taxon>
        <taxon>Streptomyces</taxon>
    </lineage>
</organism>
<dbReference type="GO" id="GO:0071949">
    <property type="term" value="F:FAD binding"/>
    <property type="evidence" value="ECO:0007669"/>
    <property type="project" value="InterPro"/>
</dbReference>
<accession>J7H197</accession>
<feature type="domain" description="FAD-binding" evidence="3">
    <location>
        <begin position="12"/>
        <end position="197"/>
    </location>
</feature>
<dbReference type="PRINTS" id="PR00420">
    <property type="entry name" value="RNGMNOXGNASE"/>
</dbReference>
<evidence type="ECO:0000259" key="3">
    <source>
        <dbReference type="Pfam" id="PF01494"/>
    </source>
</evidence>
<gene>
    <name evidence="4" type="primary">mpy11</name>
</gene>
<evidence type="ECO:0000256" key="2">
    <source>
        <dbReference type="ARBA" id="ARBA00038396"/>
    </source>
</evidence>
<dbReference type="AlphaFoldDB" id="J7H197"/>
<comment type="similarity">
    <text evidence="2">Belongs to the flavin-dependent halogenase family. Bacterial tryptophan halogenase subfamily.</text>
</comment>
<dbReference type="EMBL" id="JX157625">
    <property type="protein sequence ID" value="AFP87528.1"/>
    <property type="molecule type" value="Genomic_DNA"/>
</dbReference>
<protein>
    <submittedName>
        <fullName evidence="4">FADH2-dependent halogenase</fullName>
    </submittedName>
</protein>
<dbReference type="InterPro" id="IPR036188">
    <property type="entry name" value="FAD/NAD-bd_sf"/>
</dbReference>
<dbReference type="InterPro" id="IPR002938">
    <property type="entry name" value="FAD-bd"/>
</dbReference>
<proteinExistence type="inferred from homology"/>
<dbReference type="GO" id="GO:0016491">
    <property type="term" value="F:oxidoreductase activity"/>
    <property type="evidence" value="ECO:0007669"/>
    <property type="project" value="UniProtKB-KW"/>
</dbReference>